<organism evidence="2 3">
    <name type="scientific">Rheinheimera nanhaiensis E407-8</name>
    <dbReference type="NCBI Taxonomy" id="562729"/>
    <lineage>
        <taxon>Bacteria</taxon>
        <taxon>Pseudomonadati</taxon>
        <taxon>Pseudomonadota</taxon>
        <taxon>Gammaproteobacteria</taxon>
        <taxon>Chromatiales</taxon>
        <taxon>Chromatiaceae</taxon>
        <taxon>Rheinheimera</taxon>
    </lineage>
</organism>
<gene>
    <name evidence="2" type="ORF">RNAN_0235</name>
</gene>
<dbReference type="OrthoDB" id="964739at2"/>
<dbReference type="EMBL" id="BAFK01000001">
    <property type="protein sequence ID" value="GAB57272.1"/>
    <property type="molecule type" value="Genomic_DNA"/>
</dbReference>
<dbReference type="AlphaFoldDB" id="I1DT94"/>
<evidence type="ECO:0000313" key="2">
    <source>
        <dbReference type="EMBL" id="GAB57272.1"/>
    </source>
</evidence>
<dbReference type="STRING" id="562729.RNAN_0235"/>
<protein>
    <submittedName>
        <fullName evidence="2">Uncharacterized protein</fullName>
    </submittedName>
</protein>
<dbReference type="Proteomes" id="UP000004374">
    <property type="component" value="Unassembled WGS sequence"/>
</dbReference>
<evidence type="ECO:0000256" key="1">
    <source>
        <dbReference type="SAM" id="Phobius"/>
    </source>
</evidence>
<accession>I1DT94</accession>
<reference evidence="2 3" key="1">
    <citation type="journal article" date="2012" name="J. Bacteriol.">
        <title>Genome Sequence of the Protease-Producing Bacterium Rheinheimera nanhaiensis E407-8T, Isolated from Deep-Sea Sediment of the South China Sea.</title>
        <authorList>
            <person name="Zhang X.-Y."/>
            <person name="Zhang Y.-J."/>
            <person name="Qin Q.-L."/>
            <person name="Xie B.-B."/>
            <person name="Chen X.-L."/>
            <person name="Zhou B.-C."/>
            <person name="Zhang Y.-Z."/>
        </authorList>
    </citation>
    <scope>NUCLEOTIDE SEQUENCE [LARGE SCALE GENOMIC DNA]</scope>
    <source>
        <strain evidence="2 3">E407-8</strain>
    </source>
</reference>
<feature type="transmembrane region" description="Helical" evidence="1">
    <location>
        <begin position="30"/>
        <end position="63"/>
    </location>
</feature>
<proteinExistence type="predicted"/>
<evidence type="ECO:0000313" key="3">
    <source>
        <dbReference type="Proteomes" id="UP000004374"/>
    </source>
</evidence>
<dbReference type="RefSeq" id="WP_008217890.1">
    <property type="nucleotide sequence ID" value="NZ_BAFK01000001.1"/>
</dbReference>
<keyword evidence="3" id="KW-1185">Reference proteome</keyword>
<keyword evidence="1" id="KW-0472">Membrane</keyword>
<keyword evidence="1" id="KW-1133">Transmembrane helix</keyword>
<comment type="caution">
    <text evidence="2">The sequence shown here is derived from an EMBL/GenBank/DDBJ whole genome shotgun (WGS) entry which is preliminary data.</text>
</comment>
<keyword evidence="1" id="KW-0812">Transmembrane</keyword>
<name>I1DT94_9GAMM</name>
<sequence>MSGQGSGGNVIAALCNVFFPGLGQLVQGRILAAIVFFLVCAVGYALFWLVIPAIIAAIVHLWAIIDAAKFKP</sequence>